<feature type="transmembrane region" description="Helical" evidence="6">
    <location>
        <begin position="246"/>
        <end position="268"/>
    </location>
</feature>
<evidence type="ECO:0000256" key="5">
    <source>
        <dbReference type="SAM" id="MobiDB-lite"/>
    </source>
</evidence>
<evidence type="ECO:0000256" key="2">
    <source>
        <dbReference type="ARBA" id="ARBA00022692"/>
    </source>
</evidence>
<dbReference type="PANTHER" id="PTHR23502">
    <property type="entry name" value="MAJOR FACILITATOR SUPERFAMILY"/>
    <property type="match status" value="1"/>
</dbReference>
<evidence type="ECO:0000256" key="3">
    <source>
        <dbReference type="ARBA" id="ARBA00022989"/>
    </source>
</evidence>
<feature type="transmembrane region" description="Helical" evidence="6">
    <location>
        <begin position="546"/>
        <end position="564"/>
    </location>
</feature>
<feature type="compositionally biased region" description="Basic and acidic residues" evidence="5">
    <location>
        <begin position="49"/>
        <end position="60"/>
    </location>
</feature>
<feature type="transmembrane region" description="Helical" evidence="6">
    <location>
        <begin position="455"/>
        <end position="471"/>
    </location>
</feature>
<keyword evidence="2 6" id="KW-0812">Transmembrane</keyword>
<dbReference type="EMBL" id="JAPDRL010000092">
    <property type="protein sequence ID" value="KAJ9658057.1"/>
    <property type="molecule type" value="Genomic_DNA"/>
</dbReference>
<gene>
    <name evidence="8" type="ORF">H2201_007952</name>
</gene>
<reference evidence="8" key="1">
    <citation type="submission" date="2022-10" db="EMBL/GenBank/DDBJ databases">
        <title>Culturing micro-colonial fungi from biological soil crusts in the Mojave desert and describing Neophaeococcomyces mojavensis, and introducing the new genera and species Taxawa tesnikishii.</title>
        <authorList>
            <person name="Kurbessoian T."/>
            <person name="Stajich J.E."/>
        </authorList>
    </citation>
    <scope>NUCLEOTIDE SEQUENCE</scope>
    <source>
        <strain evidence="8">TK_1</strain>
    </source>
</reference>
<evidence type="ECO:0000256" key="1">
    <source>
        <dbReference type="ARBA" id="ARBA00004141"/>
    </source>
</evidence>
<feature type="transmembrane region" description="Helical" evidence="6">
    <location>
        <begin position="570"/>
        <end position="591"/>
    </location>
</feature>
<comment type="subcellular location">
    <subcellularLocation>
        <location evidence="1">Membrane</location>
        <topology evidence="1">Multi-pass membrane protein</topology>
    </subcellularLocation>
</comment>
<feature type="region of interest" description="Disordered" evidence="5">
    <location>
        <begin position="1"/>
        <end position="86"/>
    </location>
</feature>
<keyword evidence="9" id="KW-1185">Reference proteome</keyword>
<dbReference type="PROSITE" id="PS50850">
    <property type="entry name" value="MFS"/>
    <property type="match status" value="1"/>
</dbReference>
<feature type="transmembrane region" description="Helical" evidence="6">
    <location>
        <begin position="274"/>
        <end position="292"/>
    </location>
</feature>
<dbReference type="Gene3D" id="1.20.1250.20">
    <property type="entry name" value="MFS general substrate transporter like domains"/>
    <property type="match status" value="1"/>
</dbReference>
<dbReference type="Gene3D" id="1.20.1720.10">
    <property type="entry name" value="Multidrug resistance protein D"/>
    <property type="match status" value="1"/>
</dbReference>
<dbReference type="InterPro" id="IPR011701">
    <property type="entry name" value="MFS"/>
</dbReference>
<feature type="transmembrane region" description="Helical" evidence="6">
    <location>
        <begin position="357"/>
        <end position="380"/>
    </location>
</feature>
<feature type="domain" description="Major facilitator superfamily (MFS) profile" evidence="7">
    <location>
        <begin position="118"/>
        <end position="594"/>
    </location>
</feature>
<name>A0ABQ9NMV6_9PEZI</name>
<feature type="transmembrane region" description="Helical" evidence="6">
    <location>
        <begin position="153"/>
        <end position="172"/>
    </location>
</feature>
<evidence type="ECO:0000313" key="8">
    <source>
        <dbReference type="EMBL" id="KAJ9658057.1"/>
    </source>
</evidence>
<feature type="transmembrane region" description="Helical" evidence="6">
    <location>
        <begin position="184"/>
        <end position="210"/>
    </location>
</feature>
<evidence type="ECO:0000313" key="9">
    <source>
        <dbReference type="Proteomes" id="UP001172684"/>
    </source>
</evidence>
<feature type="transmembrane region" description="Helical" evidence="6">
    <location>
        <begin position="506"/>
        <end position="525"/>
    </location>
</feature>
<sequence length="608" mass="66487">MAPNGIKSKEQDYSLSASTLESSDLPTPPSPTHSHSDDDSISRASSIHSNHDRPSVESKKPPGASKAASVLSRQTTSSIKPPPITVPRKERRGLFAHVAVVREVTDAQHYSNKTKWSVTFVIACAAAAAPLGSAIVLPALLDIAADFNASASVTNFSVAFYMLSLGIFPLWWSSFSETLGRRTIYLVSFALFIVFNVLSAVSTGIGMFIVMRLLSGGAGASVQAVGAGTIADLWEPKERGRAMGIFYLGPLCGPLFAPIVGGAMAQGLGWRSTQWFLVVYGGLTFVGILFCLPETLKKRRDVVAEAERDAVQEEGEKGKVTRPQLQRVSTRQSVAQTSKKWAKLFHRCFIDPLSVILYLRFPAVALTVYYASIAFGTLYFLNISIQETFSKPPYSFSTTIVGLLYIPNSLGYLVASVFGGRWIDSIMKREARKAGRYDQKGKLVFRPEDRMKENAWLGAIMFPGALLWYGWCVQKGVFWFAPVSSYPLHSPYENWEYVESKLMTEIQILANFFFGVGSMLVFALATTMLTEFMPRRASSGIAVNNLMRNLFSFTGAIAAEPIIAAIGNGWLFTILGVVSFVSGAGVVWSMGKYSSSWRGRMVEALGEA</sequence>
<organism evidence="8 9">
    <name type="scientific">Coniosporium apollinis</name>
    <dbReference type="NCBI Taxonomy" id="61459"/>
    <lineage>
        <taxon>Eukaryota</taxon>
        <taxon>Fungi</taxon>
        <taxon>Dikarya</taxon>
        <taxon>Ascomycota</taxon>
        <taxon>Pezizomycotina</taxon>
        <taxon>Dothideomycetes</taxon>
        <taxon>Dothideomycetes incertae sedis</taxon>
        <taxon>Coniosporium</taxon>
    </lineage>
</organism>
<keyword evidence="3 6" id="KW-1133">Transmembrane helix</keyword>
<feature type="transmembrane region" description="Helical" evidence="6">
    <location>
        <begin position="118"/>
        <end position="141"/>
    </location>
</feature>
<dbReference type="CDD" id="cd17323">
    <property type="entry name" value="MFS_Tpo1_MDR_like"/>
    <property type="match status" value="1"/>
</dbReference>
<evidence type="ECO:0000256" key="6">
    <source>
        <dbReference type="SAM" id="Phobius"/>
    </source>
</evidence>
<dbReference type="SUPFAM" id="SSF103473">
    <property type="entry name" value="MFS general substrate transporter"/>
    <property type="match status" value="1"/>
</dbReference>
<feature type="transmembrane region" description="Helical" evidence="6">
    <location>
        <begin position="400"/>
        <end position="423"/>
    </location>
</feature>
<evidence type="ECO:0000259" key="7">
    <source>
        <dbReference type="PROSITE" id="PS50850"/>
    </source>
</evidence>
<comment type="caution">
    <text evidence="8">The sequence shown here is derived from an EMBL/GenBank/DDBJ whole genome shotgun (WGS) entry which is preliminary data.</text>
</comment>
<protein>
    <recommendedName>
        <fullName evidence="7">Major facilitator superfamily (MFS) profile domain-containing protein</fullName>
    </recommendedName>
</protein>
<evidence type="ECO:0000256" key="4">
    <source>
        <dbReference type="ARBA" id="ARBA00023136"/>
    </source>
</evidence>
<keyword evidence="4 6" id="KW-0472">Membrane</keyword>
<dbReference type="Pfam" id="PF07690">
    <property type="entry name" value="MFS_1"/>
    <property type="match status" value="1"/>
</dbReference>
<dbReference type="PANTHER" id="PTHR23502:SF5">
    <property type="entry name" value="QUINIDINE RESISTANCE PROTEIN 3"/>
    <property type="match status" value="1"/>
</dbReference>
<feature type="transmembrane region" description="Helical" evidence="6">
    <location>
        <begin position="216"/>
        <end position="234"/>
    </location>
</feature>
<proteinExistence type="predicted"/>
<dbReference type="InterPro" id="IPR020846">
    <property type="entry name" value="MFS_dom"/>
</dbReference>
<dbReference type="Proteomes" id="UP001172684">
    <property type="component" value="Unassembled WGS sequence"/>
</dbReference>
<accession>A0ABQ9NMV6</accession>
<dbReference type="InterPro" id="IPR036259">
    <property type="entry name" value="MFS_trans_sf"/>
</dbReference>